<feature type="region of interest" description="Disordered" evidence="1">
    <location>
        <begin position="636"/>
        <end position="689"/>
    </location>
</feature>
<dbReference type="Proteomes" id="UP000669239">
    <property type="component" value="Unassembled WGS sequence"/>
</dbReference>
<proteinExistence type="predicted"/>
<gene>
    <name evidence="3" type="ORF">G5B36_25190</name>
</gene>
<dbReference type="SUPFAM" id="SSF53098">
    <property type="entry name" value="Ribonuclease H-like"/>
    <property type="match status" value="1"/>
</dbReference>
<sequence>MEHNIFINEVVHVEKEEQLYRVLWVSPEQEYGYWISLEKQNRVPERFVCPQILEGISTGAITVVEDPVVISKRNVTETAKEKRDEWWHILKSVLECEPDIYERRRRGELLSEVAKRNNRDKANLYRYLVRYWKRGKTPNAFLPDYRNCGKGDKTQKDKKLGRPVKYDGSFGKVITKEDVGYFEAAIRKYYLKRKDVTIKSTYEKMLGDFYSVTAQDQDGNKYLQLLPENQIPSITQFRYWYKKNQNIKTEIQKRKGDAKFELTGRAITGRSDYQLMGPGAKYQIDATIGDIYLVSQFDRGDIIGRPVMYFVMDSYSRMVTGMYVGLEGPSWAGAMMAIENAASDKVAYCSSYGVTITEDEWPCHHIPTAILGDRGEMESKLADNLVQMLGIRIENAPPYRADLKGIIEQHFRTINTNALPFLPGKVLPDMSERGGHDYRLDAKLDIRQFTEIIIRCVLYYNNSHCMDYFEKSEQMMQVGVDAVPLELWNFGIRYCSGCLRTVPKDTLRLALMPADKASVTERGIRFKGMYYLCEKALKGLWFEKARAKGAYRVKIYYDPRDMGTILAESPNSAEIVRCDLVDWEAKYAGKQLDEVRYEQEKEKIRSKKVKAKEMEAKINLGKQIENIVDFAEKKSSGNNGIPKAERIRNIRGNRRNEREEIRKQEAFTGNETDQEEKRGMHAAGEPEVSPIMRLIQQQVEEEIKDDALYGQSRVPGTGDTGVPGESSD</sequence>
<feature type="domain" description="Integrase catalytic" evidence="2">
    <location>
        <begin position="274"/>
        <end position="492"/>
    </location>
</feature>
<dbReference type="Pfam" id="PF09299">
    <property type="entry name" value="Mu-transpos_C"/>
    <property type="match status" value="1"/>
</dbReference>
<evidence type="ECO:0000259" key="2">
    <source>
        <dbReference type="PROSITE" id="PS50994"/>
    </source>
</evidence>
<evidence type="ECO:0000256" key="1">
    <source>
        <dbReference type="SAM" id="MobiDB-lite"/>
    </source>
</evidence>
<feature type="compositionally biased region" description="Basic and acidic residues" evidence="1">
    <location>
        <begin position="643"/>
        <end position="665"/>
    </location>
</feature>
<dbReference type="InterPro" id="IPR001584">
    <property type="entry name" value="Integrase_cat-core"/>
</dbReference>
<keyword evidence="4" id="KW-1185">Reference proteome</keyword>
<dbReference type="RefSeq" id="WP_165643016.1">
    <property type="nucleotide sequence ID" value="NZ_JAAITT010000053.1"/>
</dbReference>
<dbReference type="EMBL" id="JAAITT010000053">
    <property type="protein sequence ID" value="NSJ51969.1"/>
    <property type="molecule type" value="Genomic_DNA"/>
</dbReference>
<dbReference type="InterPro" id="IPR036397">
    <property type="entry name" value="RNaseH_sf"/>
</dbReference>
<protein>
    <submittedName>
        <fullName evidence="3">Transposase</fullName>
    </submittedName>
</protein>
<dbReference type="InterPro" id="IPR015378">
    <property type="entry name" value="Transposase-like_Mu_C"/>
</dbReference>
<dbReference type="InterPro" id="IPR012337">
    <property type="entry name" value="RNaseH-like_sf"/>
</dbReference>
<dbReference type="Gene3D" id="3.30.420.10">
    <property type="entry name" value="Ribonuclease H-like superfamily/Ribonuclease H"/>
    <property type="match status" value="1"/>
</dbReference>
<feature type="region of interest" description="Disordered" evidence="1">
    <location>
        <begin position="702"/>
        <end position="728"/>
    </location>
</feature>
<comment type="caution">
    <text evidence="3">The sequence shown here is derived from an EMBL/GenBank/DDBJ whole genome shotgun (WGS) entry which is preliminary data.</text>
</comment>
<dbReference type="PROSITE" id="PS50994">
    <property type="entry name" value="INTEGRASE"/>
    <property type="match status" value="1"/>
</dbReference>
<accession>A0ABX2HU97</accession>
<evidence type="ECO:0000313" key="4">
    <source>
        <dbReference type="Proteomes" id="UP000669239"/>
    </source>
</evidence>
<reference evidence="3 4" key="1">
    <citation type="journal article" date="2020" name="Cell Host Microbe">
        <title>Functional and Genomic Variation between Human-Derived Isolates of Lachnospiraceae Reveals Inter- and Intra-Species Diversity.</title>
        <authorList>
            <person name="Sorbara M.T."/>
            <person name="Littmann E.R."/>
            <person name="Fontana E."/>
            <person name="Moody T.U."/>
            <person name="Kohout C.E."/>
            <person name="Gjonbalaj M."/>
            <person name="Eaton V."/>
            <person name="Seok R."/>
            <person name="Leiner I.M."/>
            <person name="Pamer E.G."/>
        </authorList>
    </citation>
    <scope>NUCLEOTIDE SEQUENCE [LARGE SCALE GENOMIC DNA]</scope>
    <source>
        <strain evidence="3 4">MSK.1.17</strain>
    </source>
</reference>
<organism evidence="3 4">
    <name type="scientific">Enterocloster aldenensis</name>
    <dbReference type="NCBI Taxonomy" id="358742"/>
    <lineage>
        <taxon>Bacteria</taxon>
        <taxon>Bacillati</taxon>
        <taxon>Bacillota</taxon>
        <taxon>Clostridia</taxon>
        <taxon>Lachnospirales</taxon>
        <taxon>Lachnospiraceae</taxon>
        <taxon>Enterocloster</taxon>
    </lineage>
</organism>
<evidence type="ECO:0000313" key="3">
    <source>
        <dbReference type="EMBL" id="NSJ51969.1"/>
    </source>
</evidence>
<name>A0ABX2HU97_9FIRM</name>